<evidence type="ECO:0000256" key="5">
    <source>
        <dbReference type="ARBA" id="ARBA00023136"/>
    </source>
</evidence>
<dbReference type="PANTHER" id="PTHR12778">
    <property type="entry name" value="SOLUTE CARRIER FAMILY 33 ACETYL-COA TRANSPORTER -RELATED"/>
    <property type="match status" value="1"/>
</dbReference>
<evidence type="ECO:0000256" key="4">
    <source>
        <dbReference type="ARBA" id="ARBA00022989"/>
    </source>
</evidence>
<dbReference type="Pfam" id="PF13000">
    <property type="entry name" value="Acatn"/>
    <property type="match status" value="1"/>
</dbReference>
<dbReference type="CTD" id="20320922"/>
<dbReference type="Gene3D" id="1.20.1250.20">
    <property type="entry name" value="MFS general substrate transporter like domains"/>
    <property type="match status" value="1"/>
</dbReference>
<evidence type="ECO:0000313" key="7">
    <source>
        <dbReference type="Proteomes" id="UP000054324"/>
    </source>
</evidence>
<accession>A0A074ZFC4</accession>
<reference evidence="6 7" key="1">
    <citation type="submission" date="2013-11" db="EMBL/GenBank/DDBJ databases">
        <title>Opisthorchis viverrini - life in the bile duct.</title>
        <authorList>
            <person name="Young N.D."/>
            <person name="Nagarajan N."/>
            <person name="Lin S.J."/>
            <person name="Korhonen P.K."/>
            <person name="Jex A.R."/>
            <person name="Hall R.S."/>
            <person name="Safavi-Hemami H."/>
            <person name="Kaewkong W."/>
            <person name="Bertrand D."/>
            <person name="Gao S."/>
            <person name="Seet Q."/>
            <person name="Wongkham S."/>
            <person name="Teh B.T."/>
            <person name="Wongkham C."/>
            <person name="Intapan P.M."/>
            <person name="Maleewong W."/>
            <person name="Yang X."/>
            <person name="Hu M."/>
            <person name="Wang Z."/>
            <person name="Hofmann A."/>
            <person name="Sternberg P.W."/>
            <person name="Tan P."/>
            <person name="Wang J."/>
            <person name="Gasser R.B."/>
        </authorList>
    </citation>
    <scope>NUCLEOTIDE SEQUENCE [LARGE SCALE GENOMIC DNA]</scope>
</reference>
<name>A0A074ZFC4_OPIVI</name>
<dbReference type="InterPro" id="IPR036259">
    <property type="entry name" value="MFS_trans_sf"/>
</dbReference>
<dbReference type="STRING" id="6198.A0A074ZFC4"/>
<dbReference type="AlphaFoldDB" id="A0A074ZFC4"/>
<dbReference type="GeneID" id="20320922"/>
<dbReference type="OrthoDB" id="6415790at2759"/>
<dbReference type="GO" id="GO:0008521">
    <property type="term" value="F:acetyl-CoA transmembrane transporter activity"/>
    <property type="evidence" value="ECO:0007669"/>
    <property type="project" value="InterPro"/>
</dbReference>
<dbReference type="Proteomes" id="UP000054324">
    <property type="component" value="Unassembled WGS sequence"/>
</dbReference>
<organism evidence="6 7">
    <name type="scientific">Opisthorchis viverrini</name>
    <name type="common">Southeast Asian liver fluke</name>
    <dbReference type="NCBI Taxonomy" id="6198"/>
    <lineage>
        <taxon>Eukaryota</taxon>
        <taxon>Metazoa</taxon>
        <taxon>Spiralia</taxon>
        <taxon>Lophotrochozoa</taxon>
        <taxon>Platyhelminthes</taxon>
        <taxon>Trematoda</taxon>
        <taxon>Digenea</taxon>
        <taxon>Opisthorchiida</taxon>
        <taxon>Opisthorchiata</taxon>
        <taxon>Opisthorchiidae</taxon>
        <taxon>Opisthorchis</taxon>
    </lineage>
</organism>
<gene>
    <name evidence="6" type="ORF">T265_06743</name>
</gene>
<dbReference type="EMBL" id="KL596763">
    <property type="protein sequence ID" value="KER25888.1"/>
    <property type="molecule type" value="Genomic_DNA"/>
</dbReference>
<dbReference type="RefSeq" id="XP_009170352.1">
    <property type="nucleotide sequence ID" value="XM_009172088.1"/>
</dbReference>
<sequence>MLRTLLLLFYLYLLEGIPYGLQSRFLPLLLRSSGLSLTALGFYKLLYVPWLLKSFYAPLVDLCLTKRYWLFGSLVGLLTVTLTLALGENLIPRETSSQTTGSASVVPLALCLFLYNLFAATQDIAVDGVALQLLSSDQLSVGNTIQVVGYKFGAIVGGGFLTAATSLFSASQLLGIIACVYVIGAMLCITSTTLRDVEAAWSENQTTICVQENGQLDDGQVGRMKDDGCMGSVRQASYVATLSEAVINSVGSRHLIALLLVYKLGEQGAMNMLPLMLFDRGASVAKIGLWSGMVGQLSSILGSTFAHKLQAPGRSSADVLERLMLFRAILQLPLLLIAVEHVGVGFHEHSFAVAMLFMNLTLFVSGAITTVMFTIMMQCTRAESPVQTQATHYTVLSTAELLGKLIFGVVAAPFTDYLGYGTANLTFVLLSVVPVYFVRARRDCFLFERKLS</sequence>
<dbReference type="GO" id="GO:0035348">
    <property type="term" value="P:acetyl-CoA transmembrane transport"/>
    <property type="evidence" value="ECO:0007669"/>
    <property type="project" value="InterPro"/>
</dbReference>
<evidence type="ECO:0000256" key="1">
    <source>
        <dbReference type="ARBA" id="ARBA00004141"/>
    </source>
</evidence>
<dbReference type="SUPFAM" id="SSF103473">
    <property type="entry name" value="MFS general substrate transporter"/>
    <property type="match status" value="1"/>
</dbReference>
<keyword evidence="2" id="KW-0813">Transport</keyword>
<keyword evidence="5" id="KW-0472">Membrane</keyword>
<evidence type="ECO:0000313" key="6">
    <source>
        <dbReference type="EMBL" id="KER25888.1"/>
    </source>
</evidence>
<comment type="subcellular location">
    <subcellularLocation>
        <location evidence="1">Membrane</location>
        <topology evidence="1">Multi-pass membrane protein</topology>
    </subcellularLocation>
</comment>
<keyword evidence="7" id="KW-1185">Reference proteome</keyword>
<dbReference type="InterPro" id="IPR004752">
    <property type="entry name" value="AmpG_permease/AT-1"/>
</dbReference>
<proteinExistence type="predicted"/>
<evidence type="ECO:0000256" key="3">
    <source>
        <dbReference type="ARBA" id="ARBA00022692"/>
    </source>
</evidence>
<keyword evidence="4" id="KW-1133">Transmembrane helix</keyword>
<protein>
    <submittedName>
        <fullName evidence="6">Uncharacterized protein</fullName>
    </submittedName>
</protein>
<dbReference type="GO" id="GO:0016020">
    <property type="term" value="C:membrane"/>
    <property type="evidence" value="ECO:0007669"/>
    <property type="project" value="UniProtKB-SubCell"/>
</dbReference>
<dbReference type="PANTHER" id="PTHR12778:SF10">
    <property type="entry name" value="MAJOR FACILITATOR SUPERFAMILY DOMAIN-CONTAINING PROTEIN 3"/>
    <property type="match status" value="1"/>
</dbReference>
<evidence type="ECO:0000256" key="2">
    <source>
        <dbReference type="ARBA" id="ARBA00022448"/>
    </source>
</evidence>
<dbReference type="InterPro" id="IPR024371">
    <property type="entry name" value="AcetylCoA_trans_1-like"/>
</dbReference>
<dbReference type="KEGG" id="ovi:T265_06743"/>
<keyword evidence="3" id="KW-0812">Transmembrane</keyword>